<evidence type="ECO:0000256" key="8">
    <source>
        <dbReference type="SAM" id="MobiDB-lite"/>
    </source>
</evidence>
<dbReference type="PRINTS" id="PR00723">
    <property type="entry name" value="SUBTILISIN"/>
</dbReference>
<feature type="domain" description="Peptidase S8/S53" evidence="10">
    <location>
        <begin position="502"/>
        <end position="899"/>
    </location>
</feature>
<feature type="region of interest" description="Disordered" evidence="8">
    <location>
        <begin position="184"/>
        <end position="208"/>
    </location>
</feature>
<dbReference type="Gene3D" id="2.60.40.2310">
    <property type="match status" value="2"/>
</dbReference>
<evidence type="ECO:0000256" key="2">
    <source>
        <dbReference type="ARBA" id="ARBA00022670"/>
    </source>
</evidence>
<evidence type="ECO:0000256" key="1">
    <source>
        <dbReference type="ARBA" id="ARBA00011073"/>
    </source>
</evidence>
<dbReference type="PANTHER" id="PTHR10795">
    <property type="entry name" value="PROPROTEIN CONVERTASE SUBTILISIN/KEXIN"/>
    <property type="match status" value="1"/>
</dbReference>
<evidence type="ECO:0000313" key="13">
    <source>
        <dbReference type="EMBL" id="KAF9597718.1"/>
    </source>
</evidence>
<dbReference type="InterPro" id="IPR037045">
    <property type="entry name" value="S8pro/Inhibitor_I9_sf"/>
</dbReference>
<feature type="transmembrane region" description="Helical" evidence="9">
    <location>
        <begin position="384"/>
        <end position="406"/>
    </location>
</feature>
<feature type="domain" description="Subtilisin-like protease fibronectin type-III" evidence="12">
    <location>
        <begin position="254"/>
        <end position="351"/>
    </location>
</feature>
<evidence type="ECO:0000256" key="7">
    <source>
        <dbReference type="PROSITE-ProRule" id="PRU01240"/>
    </source>
</evidence>
<feature type="active site" description="Charge relay system" evidence="6 7">
    <location>
        <position position="848"/>
    </location>
</feature>
<accession>A0A835HIX5</accession>
<dbReference type="InterPro" id="IPR010259">
    <property type="entry name" value="S8pro/Inhibitor_I9"/>
</dbReference>
<dbReference type="PROSITE" id="PS00137">
    <property type="entry name" value="SUBTILASE_HIS"/>
    <property type="match status" value="1"/>
</dbReference>
<feature type="active site" description="Charge relay system" evidence="6 7">
    <location>
        <position position="570"/>
    </location>
</feature>
<evidence type="ECO:0000256" key="9">
    <source>
        <dbReference type="SAM" id="Phobius"/>
    </source>
</evidence>
<dbReference type="GO" id="GO:0004252">
    <property type="term" value="F:serine-type endopeptidase activity"/>
    <property type="evidence" value="ECO:0007669"/>
    <property type="project" value="UniProtKB-UniRule"/>
</dbReference>
<dbReference type="InterPro" id="IPR041469">
    <property type="entry name" value="Subtilisin-like_FN3"/>
</dbReference>
<evidence type="ECO:0000259" key="10">
    <source>
        <dbReference type="Pfam" id="PF00082"/>
    </source>
</evidence>
<dbReference type="Pfam" id="PF00082">
    <property type="entry name" value="Peptidase_S8"/>
    <property type="match status" value="1"/>
</dbReference>
<evidence type="ECO:0000259" key="12">
    <source>
        <dbReference type="Pfam" id="PF17766"/>
    </source>
</evidence>
<comment type="similarity">
    <text evidence="1 7">Belongs to the peptidase S8 family.</text>
</comment>
<reference evidence="13 14" key="1">
    <citation type="submission" date="2020-10" db="EMBL/GenBank/DDBJ databases">
        <title>The Coptis chinensis genome and diversification of protoberbering-type alkaloids.</title>
        <authorList>
            <person name="Wang B."/>
            <person name="Shu S."/>
            <person name="Song C."/>
            <person name="Liu Y."/>
        </authorList>
    </citation>
    <scope>NUCLEOTIDE SEQUENCE [LARGE SCALE GENOMIC DNA]</scope>
    <source>
        <strain evidence="13">HL-2020</strain>
        <tissue evidence="13">Leaf</tissue>
    </source>
</reference>
<dbReference type="PROSITE" id="PS00138">
    <property type="entry name" value="SUBTILASE_SER"/>
    <property type="match status" value="1"/>
</dbReference>
<keyword evidence="14" id="KW-1185">Reference proteome</keyword>
<dbReference type="InterPro" id="IPR034197">
    <property type="entry name" value="Peptidases_S8_3"/>
</dbReference>
<dbReference type="Pfam" id="PF05922">
    <property type="entry name" value="Inhibitor_I9"/>
    <property type="match status" value="1"/>
</dbReference>
<comment type="caution">
    <text evidence="13">The sequence shown here is derived from an EMBL/GenBank/DDBJ whole genome shotgun (WGS) entry which is preliminary data.</text>
</comment>
<dbReference type="InterPro" id="IPR045051">
    <property type="entry name" value="SBT"/>
</dbReference>
<dbReference type="AlphaFoldDB" id="A0A835HIX5"/>
<sequence>MFEMSMINPYELPRVHHPFRIFEIPRQGNDTESVLDGQENMDLHMQHRDGRDKGPMIMEVSSPGRDVGTTLKTGHNAGTSNDWNINSNPVNLDTFAPRYLGLSPEIPVQQLTSLPYTSFISTSQEMFHNPINIPFVDLSDYTDTALGDENSMHYKRQEIEFGIANTESTELRIIQHQEFEGSMFRDREPRHKSSLNVAGDENSLSSNGNSSGFSVLEHLLSVPRNTLYPFQTQFITIPDCEKWCGQVKGDEALLNYPSMTSYAYVKQPFHKIFPRKVTNVGSATSTYKATISEQPLLNITVTPSILTFKALNEQQDFVVYVTGGVFETKAVISASLTWSDGVHSVRSPIVVIVKCSVKVPVNTYVETPICIYAVRHMNKLAIHFLVFFVLTIFCCLFLMMKIYIVYMGAQTEEGYSLGSELHLSALEQVLEGSSPQESLVYSYKNSFNGFAAWLTDKEKNKLLGTKGVVSVFLSKTHHPQTTRSWDFLAFPSTVNRIPDVESNIIVGVIDTGIWPESLSFNASGIGPPPSKWKGTCHNFTCNNKIIGAKFYKADGNFSSEEKSPRDIDGHGTHVASTIAGREVEDVSFFGITKGTVRGAVPSARIAVYKVCFDWCQEHDILAGLHDAISDGVDVISISLGHIEQHKAFSDNAIAIGSFHAMQKGILVSASTGNFGPGMKTLRNDAPWILSTGASTIDRRIISNVELGNNMTLEASSCSIINGTRGAFEAGALGAVVVTNKTQEIAFSFPLPATVISNNPDRSKILIYLNTTSDPTAIIYQGEAAYDSSAPSVASFSSRGPSTVTPLILKPDISAPGVGILAAWSPKGLFSNVKGDKRSVAYNIKSGTSMACPHVTGAAIYVKTYHPTWSPAAIKSALMTTASPMKNVDPTRGEFAYGAGQVNPVKAVDPGLVYDISENDYVEMLCDKHYSVDALKVITGRNVTCGQVEGDESLLNYPSMTSYVNTKQPFHKYFPRKVTNVGSACSTYKAIISEQPQLNITVTPSILSFKSMNEQQDFAVNITGGVFETNAVVSASLTWSDGVHSVRSPIVVLVEVNEISIINT</sequence>
<dbReference type="InterPro" id="IPR000209">
    <property type="entry name" value="Peptidase_S8/S53_dom"/>
</dbReference>
<dbReference type="InterPro" id="IPR022398">
    <property type="entry name" value="Peptidase_S8_His-AS"/>
</dbReference>
<protein>
    <recommendedName>
        <fullName evidence="15">Cucumisin</fullName>
    </recommendedName>
</protein>
<evidence type="ECO:0000256" key="4">
    <source>
        <dbReference type="ARBA" id="ARBA00022801"/>
    </source>
</evidence>
<keyword evidence="9" id="KW-0472">Membrane</keyword>
<dbReference type="EMBL" id="JADFTS010000007">
    <property type="protein sequence ID" value="KAF9597718.1"/>
    <property type="molecule type" value="Genomic_DNA"/>
</dbReference>
<dbReference type="InterPro" id="IPR036852">
    <property type="entry name" value="Peptidase_S8/S53_dom_sf"/>
</dbReference>
<dbReference type="OrthoDB" id="4803627at2759"/>
<keyword evidence="9" id="KW-1133">Transmembrane helix</keyword>
<feature type="domain" description="Subtilisin-like protease fibronectin type-III" evidence="12">
    <location>
        <begin position="954"/>
        <end position="1051"/>
    </location>
</feature>
<organism evidence="13 14">
    <name type="scientific">Coptis chinensis</name>
    <dbReference type="NCBI Taxonomy" id="261450"/>
    <lineage>
        <taxon>Eukaryota</taxon>
        <taxon>Viridiplantae</taxon>
        <taxon>Streptophyta</taxon>
        <taxon>Embryophyta</taxon>
        <taxon>Tracheophyta</taxon>
        <taxon>Spermatophyta</taxon>
        <taxon>Magnoliopsida</taxon>
        <taxon>Ranunculales</taxon>
        <taxon>Ranunculaceae</taxon>
        <taxon>Coptidoideae</taxon>
        <taxon>Coptis</taxon>
    </lineage>
</organism>
<keyword evidence="4 7" id="KW-0378">Hydrolase</keyword>
<dbReference type="Proteomes" id="UP000631114">
    <property type="component" value="Unassembled WGS sequence"/>
</dbReference>
<name>A0A835HIX5_9MAGN</name>
<dbReference type="CDD" id="cd04852">
    <property type="entry name" value="Peptidases_S8_3"/>
    <property type="match status" value="1"/>
</dbReference>
<keyword evidence="3" id="KW-0732">Signal</keyword>
<dbReference type="SUPFAM" id="SSF52743">
    <property type="entry name" value="Subtilisin-like"/>
    <property type="match status" value="1"/>
</dbReference>
<dbReference type="PROSITE" id="PS51892">
    <property type="entry name" value="SUBTILASE"/>
    <property type="match status" value="1"/>
</dbReference>
<evidence type="ECO:0000313" key="14">
    <source>
        <dbReference type="Proteomes" id="UP000631114"/>
    </source>
</evidence>
<proteinExistence type="inferred from homology"/>
<evidence type="ECO:0000259" key="11">
    <source>
        <dbReference type="Pfam" id="PF05922"/>
    </source>
</evidence>
<gene>
    <name evidence="13" type="ORF">IFM89_021205</name>
</gene>
<evidence type="ECO:0008006" key="15">
    <source>
        <dbReference type="Google" id="ProtNLM"/>
    </source>
</evidence>
<evidence type="ECO:0000256" key="6">
    <source>
        <dbReference type="PIRSR" id="PIRSR615500-1"/>
    </source>
</evidence>
<dbReference type="Pfam" id="PF17766">
    <property type="entry name" value="fn3_6"/>
    <property type="match status" value="2"/>
</dbReference>
<feature type="active site" description="Charge relay system" evidence="6 7">
    <location>
        <position position="510"/>
    </location>
</feature>
<keyword evidence="5 7" id="KW-0720">Serine protease</keyword>
<dbReference type="InterPro" id="IPR023828">
    <property type="entry name" value="Peptidase_S8_Ser-AS"/>
</dbReference>
<feature type="domain" description="Inhibitor I9" evidence="11">
    <location>
        <begin position="403"/>
        <end position="476"/>
    </location>
</feature>
<dbReference type="GO" id="GO:0006508">
    <property type="term" value="P:proteolysis"/>
    <property type="evidence" value="ECO:0007669"/>
    <property type="project" value="UniProtKB-KW"/>
</dbReference>
<evidence type="ECO:0000256" key="3">
    <source>
        <dbReference type="ARBA" id="ARBA00022729"/>
    </source>
</evidence>
<dbReference type="InterPro" id="IPR015500">
    <property type="entry name" value="Peptidase_S8_subtilisin-rel"/>
</dbReference>
<evidence type="ECO:0000256" key="5">
    <source>
        <dbReference type="ARBA" id="ARBA00022825"/>
    </source>
</evidence>
<dbReference type="Gene3D" id="3.30.70.80">
    <property type="entry name" value="Peptidase S8 propeptide/proteinase inhibitor I9"/>
    <property type="match status" value="1"/>
</dbReference>
<dbReference type="Gene3D" id="3.50.30.30">
    <property type="match status" value="1"/>
</dbReference>
<keyword evidence="9" id="KW-0812">Transmembrane</keyword>
<keyword evidence="2 7" id="KW-0645">Protease</keyword>
<dbReference type="Gene3D" id="3.40.50.200">
    <property type="entry name" value="Peptidase S8/S53 domain"/>
    <property type="match status" value="1"/>
</dbReference>